<accession>A0A6J0MU75</accession>
<keyword evidence="9 10" id="KW-0472">Membrane</keyword>
<dbReference type="InterPro" id="IPR047664">
    <property type="entry name" value="SWEET"/>
</dbReference>
<reference evidence="11" key="1">
    <citation type="journal article" date="2019" name="Database">
        <title>The radish genome database (RadishGD): an integrated information resource for radish genomics.</title>
        <authorList>
            <person name="Yu H.J."/>
            <person name="Baek S."/>
            <person name="Lee Y.J."/>
            <person name="Cho A."/>
            <person name="Mun J.H."/>
        </authorList>
    </citation>
    <scope>NUCLEOTIDE SEQUENCE [LARGE SCALE GENOMIC DNA]</scope>
    <source>
        <strain evidence="11">cv. WK10039</strain>
    </source>
</reference>
<dbReference type="Proteomes" id="UP000504610">
    <property type="component" value="Chromosome 3"/>
</dbReference>
<evidence type="ECO:0000256" key="1">
    <source>
        <dbReference type="ARBA" id="ARBA00004651"/>
    </source>
</evidence>
<feature type="transmembrane region" description="Helical" evidence="10">
    <location>
        <begin position="49"/>
        <end position="69"/>
    </location>
</feature>
<evidence type="ECO:0000256" key="6">
    <source>
        <dbReference type="ARBA" id="ARBA00022692"/>
    </source>
</evidence>
<feature type="transmembrane region" description="Helical" evidence="10">
    <location>
        <begin position="12"/>
        <end position="37"/>
    </location>
</feature>
<evidence type="ECO:0000256" key="10">
    <source>
        <dbReference type="SAM" id="Phobius"/>
    </source>
</evidence>
<evidence type="ECO:0000256" key="8">
    <source>
        <dbReference type="ARBA" id="ARBA00022989"/>
    </source>
</evidence>
<sequence>MLWIYYAMVKKNLVIMITINTFSLVIQIFYISFYLFYSSMKQKTLTIKLVVLVDVLAFALVFFPTHFLLDGKKRVQFLGYICMIFSLCVFIAPLAMIRRVVKTKTSEFMSFSLSFFLTLSAVTWFVYGVLLKDLNIALPNVLGFIFGWVQMVVYWVYKKPGTKPPGNVQEIDAEHVVDVVRDGDTIIIDENIKGDIEQMMESI</sequence>
<keyword evidence="11" id="KW-1185">Reference proteome</keyword>
<dbReference type="PANTHER" id="PTHR10791:SF185">
    <property type="entry name" value="BIDIRECTIONAL SUGAR TRANSPORTER SWEET"/>
    <property type="match status" value="1"/>
</dbReference>
<proteinExistence type="inferred from homology"/>
<evidence type="ECO:0000313" key="12">
    <source>
        <dbReference type="RefSeq" id="XP_018475423.2"/>
    </source>
</evidence>
<dbReference type="GO" id="GO:0005886">
    <property type="term" value="C:plasma membrane"/>
    <property type="evidence" value="ECO:0007669"/>
    <property type="project" value="UniProtKB-SubCell"/>
</dbReference>
<dbReference type="KEGG" id="rsz:130509630"/>
<dbReference type="FunFam" id="1.20.1280.290:FF:000003">
    <property type="entry name" value="Bidirectional sugar transporter SWEET"/>
    <property type="match status" value="1"/>
</dbReference>
<keyword evidence="7" id="KW-0677">Repeat</keyword>
<keyword evidence="5" id="KW-0762">Sugar transport</keyword>
<dbReference type="PANTHER" id="PTHR10791">
    <property type="entry name" value="RAG1-ACTIVATING PROTEIN 1"/>
    <property type="match status" value="1"/>
</dbReference>
<dbReference type="GO" id="GO:0051119">
    <property type="term" value="F:sugar transmembrane transporter activity"/>
    <property type="evidence" value="ECO:0007669"/>
    <property type="project" value="InterPro"/>
</dbReference>
<comment type="similarity">
    <text evidence="2">Belongs to the SWEET sugar transporter family.</text>
</comment>
<protein>
    <submittedName>
        <fullName evidence="12 13">Bidirectional sugar transporter SWEET10-like</fullName>
    </submittedName>
</protein>
<evidence type="ECO:0000256" key="9">
    <source>
        <dbReference type="ARBA" id="ARBA00023136"/>
    </source>
</evidence>
<dbReference type="RefSeq" id="XP_056861765.1">
    <property type="nucleotide sequence ID" value="XM_057005785.1"/>
</dbReference>
<evidence type="ECO:0000313" key="13">
    <source>
        <dbReference type="RefSeq" id="XP_056861765.1"/>
    </source>
</evidence>
<dbReference type="Pfam" id="PF03083">
    <property type="entry name" value="MtN3_slv"/>
    <property type="match status" value="2"/>
</dbReference>
<keyword evidence="4" id="KW-1003">Cell membrane</keyword>
<dbReference type="GeneID" id="108846718"/>
<keyword evidence="8 10" id="KW-1133">Transmembrane helix</keyword>
<dbReference type="Gene3D" id="1.20.1280.290">
    <property type="match status" value="1"/>
</dbReference>
<keyword evidence="3" id="KW-0813">Transport</keyword>
<dbReference type="InterPro" id="IPR004316">
    <property type="entry name" value="SWEET_rpt"/>
</dbReference>
<dbReference type="OrthoDB" id="409725at2759"/>
<feature type="transmembrane region" description="Helical" evidence="10">
    <location>
        <begin position="136"/>
        <end position="157"/>
    </location>
</feature>
<evidence type="ECO:0000256" key="2">
    <source>
        <dbReference type="ARBA" id="ARBA00007809"/>
    </source>
</evidence>
<evidence type="ECO:0000256" key="5">
    <source>
        <dbReference type="ARBA" id="ARBA00022597"/>
    </source>
</evidence>
<dbReference type="AlphaFoldDB" id="A0A6J0MU75"/>
<dbReference type="KEGG" id="rsz:108846718"/>
<evidence type="ECO:0000313" key="11">
    <source>
        <dbReference type="Proteomes" id="UP000504610"/>
    </source>
</evidence>
<evidence type="ECO:0000256" key="7">
    <source>
        <dbReference type="ARBA" id="ARBA00022737"/>
    </source>
</evidence>
<gene>
    <name evidence="12" type="primary">LOC108846718</name>
    <name evidence="13" type="synonym">LOC130509630</name>
</gene>
<keyword evidence="6 10" id="KW-0812">Transmembrane</keyword>
<dbReference type="RefSeq" id="XP_018475423.2">
    <property type="nucleotide sequence ID" value="XM_018619921.2"/>
</dbReference>
<name>A0A6J0MU75_RAPSA</name>
<organism evidence="11 12">
    <name type="scientific">Raphanus sativus</name>
    <name type="common">Radish</name>
    <name type="synonym">Raphanus raphanistrum var. sativus</name>
    <dbReference type="NCBI Taxonomy" id="3726"/>
    <lineage>
        <taxon>Eukaryota</taxon>
        <taxon>Viridiplantae</taxon>
        <taxon>Streptophyta</taxon>
        <taxon>Embryophyta</taxon>
        <taxon>Tracheophyta</taxon>
        <taxon>Spermatophyta</taxon>
        <taxon>Magnoliopsida</taxon>
        <taxon>eudicotyledons</taxon>
        <taxon>Gunneridae</taxon>
        <taxon>Pentapetalae</taxon>
        <taxon>rosids</taxon>
        <taxon>malvids</taxon>
        <taxon>Brassicales</taxon>
        <taxon>Brassicaceae</taxon>
        <taxon>Brassiceae</taxon>
        <taxon>Raphanus</taxon>
    </lineage>
</organism>
<feature type="transmembrane region" description="Helical" evidence="10">
    <location>
        <begin position="108"/>
        <end position="130"/>
    </location>
</feature>
<feature type="transmembrane region" description="Helical" evidence="10">
    <location>
        <begin position="75"/>
        <end position="96"/>
    </location>
</feature>
<evidence type="ECO:0000256" key="4">
    <source>
        <dbReference type="ARBA" id="ARBA00022475"/>
    </source>
</evidence>
<evidence type="ECO:0000256" key="3">
    <source>
        <dbReference type="ARBA" id="ARBA00022448"/>
    </source>
</evidence>
<comment type="subcellular location">
    <subcellularLocation>
        <location evidence="1">Cell membrane</location>
        <topology evidence="1">Multi-pass membrane protein</topology>
    </subcellularLocation>
</comment>
<reference evidence="12 13" key="2">
    <citation type="submission" date="2025-04" db="UniProtKB">
        <authorList>
            <consortium name="RefSeq"/>
        </authorList>
    </citation>
    <scope>IDENTIFICATION</scope>
    <source>
        <tissue evidence="12 13">Leaf</tissue>
    </source>
</reference>